<dbReference type="CDD" id="cd20558">
    <property type="entry name" value="CYCLIN_ScPCL7-like"/>
    <property type="match status" value="1"/>
</dbReference>
<organism evidence="1 2">
    <name type="scientific">Coemansia asiatica</name>
    <dbReference type="NCBI Taxonomy" id="1052880"/>
    <lineage>
        <taxon>Eukaryota</taxon>
        <taxon>Fungi</taxon>
        <taxon>Fungi incertae sedis</taxon>
        <taxon>Zoopagomycota</taxon>
        <taxon>Kickxellomycotina</taxon>
        <taxon>Kickxellomycetes</taxon>
        <taxon>Kickxellales</taxon>
        <taxon>Kickxellaceae</taxon>
        <taxon>Coemansia</taxon>
    </lineage>
</organism>
<name>A0A9W7XP38_9FUNG</name>
<accession>A0A9W7XP38</accession>
<dbReference type="InterPro" id="IPR036915">
    <property type="entry name" value="Cyclin-like_sf"/>
</dbReference>
<dbReference type="Gene3D" id="1.10.472.10">
    <property type="entry name" value="Cyclin-like"/>
    <property type="match status" value="1"/>
</dbReference>
<reference evidence="1" key="1">
    <citation type="submission" date="2022-07" db="EMBL/GenBank/DDBJ databases">
        <title>Phylogenomic reconstructions and comparative analyses of Kickxellomycotina fungi.</title>
        <authorList>
            <person name="Reynolds N.K."/>
            <person name="Stajich J.E."/>
            <person name="Barry K."/>
            <person name="Grigoriev I.V."/>
            <person name="Crous P."/>
            <person name="Smith M.E."/>
        </authorList>
    </citation>
    <scope>NUCLEOTIDE SEQUENCE</scope>
    <source>
        <strain evidence="1">NBRC 105413</strain>
    </source>
</reference>
<dbReference type="Proteomes" id="UP001145021">
    <property type="component" value="Unassembled WGS sequence"/>
</dbReference>
<dbReference type="InterPro" id="IPR013922">
    <property type="entry name" value="Cyclin_PHO80-like"/>
</dbReference>
<evidence type="ECO:0000313" key="1">
    <source>
        <dbReference type="EMBL" id="KAJ1646835.1"/>
    </source>
</evidence>
<sequence>MADLAARALMFVMPDSYFEADIVRLTRLVANMFTRVVQHNDRLMTVSQKPTRFHSRAPPNISINDYLQRITKYALLEPACLLLLLIYVDRICERNPTFTISSLTAHRFIIAAATVACKTLCDAYCTNSHYAKVGGVSMHELNSLEVELLHMTGWHLIATQEQLMQYYYTLVRQDPSLVLQSDLTAVTASASASASVAVAVNDSTGNENYRQPSITDTARQEQK</sequence>
<dbReference type="EMBL" id="JANBOH010000047">
    <property type="protein sequence ID" value="KAJ1646835.1"/>
    <property type="molecule type" value="Genomic_DNA"/>
</dbReference>
<proteinExistence type="predicted"/>
<dbReference type="Pfam" id="PF08613">
    <property type="entry name" value="Cyclin"/>
    <property type="match status" value="1"/>
</dbReference>
<dbReference type="GO" id="GO:0019901">
    <property type="term" value="F:protein kinase binding"/>
    <property type="evidence" value="ECO:0007669"/>
    <property type="project" value="InterPro"/>
</dbReference>
<gene>
    <name evidence="1" type="primary">PHO80</name>
    <name evidence="1" type="ORF">LPJ64_001719</name>
</gene>
<dbReference type="AlphaFoldDB" id="A0A9W7XP38"/>
<dbReference type="PANTHER" id="PTHR15615:SF117">
    <property type="entry name" value="PHO85 CYCLIN PHO80"/>
    <property type="match status" value="1"/>
</dbReference>
<keyword evidence="2" id="KW-1185">Reference proteome</keyword>
<dbReference type="PANTHER" id="PTHR15615">
    <property type="match status" value="1"/>
</dbReference>
<dbReference type="GO" id="GO:0016538">
    <property type="term" value="F:cyclin-dependent protein serine/threonine kinase regulator activity"/>
    <property type="evidence" value="ECO:0007669"/>
    <property type="project" value="TreeGrafter"/>
</dbReference>
<dbReference type="GO" id="GO:0005634">
    <property type="term" value="C:nucleus"/>
    <property type="evidence" value="ECO:0007669"/>
    <property type="project" value="TreeGrafter"/>
</dbReference>
<protein>
    <submittedName>
        <fullName evidence="1">Pho80p cyclin</fullName>
    </submittedName>
</protein>
<comment type="caution">
    <text evidence="1">The sequence shown here is derived from an EMBL/GenBank/DDBJ whole genome shotgun (WGS) entry which is preliminary data.</text>
</comment>
<dbReference type="SUPFAM" id="SSF47954">
    <property type="entry name" value="Cyclin-like"/>
    <property type="match status" value="1"/>
</dbReference>
<dbReference type="GO" id="GO:0000307">
    <property type="term" value="C:cyclin-dependent protein kinase holoenzyme complex"/>
    <property type="evidence" value="ECO:0007669"/>
    <property type="project" value="TreeGrafter"/>
</dbReference>
<evidence type="ECO:0000313" key="2">
    <source>
        <dbReference type="Proteomes" id="UP001145021"/>
    </source>
</evidence>